<evidence type="ECO:0000256" key="1">
    <source>
        <dbReference type="SAM" id="MobiDB-lite"/>
    </source>
</evidence>
<dbReference type="Proteomes" id="UP000193218">
    <property type="component" value="Unassembled WGS sequence"/>
</dbReference>
<dbReference type="GeneID" id="33554399"/>
<gene>
    <name evidence="2" type="ORF">BD324DRAFT_365965</name>
</gene>
<evidence type="ECO:0000313" key="2">
    <source>
        <dbReference type="EMBL" id="ORX38548.1"/>
    </source>
</evidence>
<dbReference type="InParanoid" id="A0A1Y1UKH1"/>
<organism evidence="2 3">
    <name type="scientific">Kockovaella imperatae</name>
    <dbReference type="NCBI Taxonomy" id="4999"/>
    <lineage>
        <taxon>Eukaryota</taxon>
        <taxon>Fungi</taxon>
        <taxon>Dikarya</taxon>
        <taxon>Basidiomycota</taxon>
        <taxon>Agaricomycotina</taxon>
        <taxon>Tremellomycetes</taxon>
        <taxon>Tremellales</taxon>
        <taxon>Cuniculitremaceae</taxon>
        <taxon>Kockovaella</taxon>
    </lineage>
</organism>
<proteinExistence type="predicted"/>
<sequence length="283" mass="31539">MKRQSGLTAAPKVMAVMRHSQEEKRPGVVVHEQGRTIKRARLSSSKKNPGKENGPKVKIERNDNSQSIQSKLEKGKSRAEVPNFKTTLAEQALMDDLMAGLDSSLFDDFDMTPSQKSQALVSSQTPTKPKRIPRLPLSPVKLSVRQQHITPKPVIVKHEPQSPQRDIIVKREPNLELGPEPVVDIKPLVLKTDPDEDFFDDLDFDVGDLFAVDEQKLLEGLAEQRYPISHPTVPSAPEGYRPTSWVRCIVQSVYNGLRSEEALLHSADDEYTGPSHLSGKNAT</sequence>
<feature type="compositionally biased region" description="Basic and acidic residues" evidence="1">
    <location>
        <begin position="49"/>
        <end position="63"/>
    </location>
</feature>
<evidence type="ECO:0000313" key="3">
    <source>
        <dbReference type="Proteomes" id="UP000193218"/>
    </source>
</evidence>
<name>A0A1Y1UKH1_9TREE</name>
<feature type="region of interest" description="Disordered" evidence="1">
    <location>
        <begin position="18"/>
        <end position="80"/>
    </location>
</feature>
<dbReference type="AlphaFoldDB" id="A0A1Y1UKH1"/>
<dbReference type="EMBL" id="NBSH01000004">
    <property type="protein sequence ID" value="ORX38548.1"/>
    <property type="molecule type" value="Genomic_DNA"/>
</dbReference>
<keyword evidence="3" id="KW-1185">Reference proteome</keyword>
<reference evidence="2 3" key="1">
    <citation type="submission" date="2017-03" db="EMBL/GenBank/DDBJ databases">
        <title>Widespread Adenine N6-methylation of Active Genes in Fungi.</title>
        <authorList>
            <consortium name="DOE Joint Genome Institute"/>
            <person name="Mondo S.J."/>
            <person name="Dannebaum R.O."/>
            <person name="Kuo R.C."/>
            <person name="Louie K.B."/>
            <person name="Bewick A.J."/>
            <person name="Labutti K."/>
            <person name="Haridas S."/>
            <person name="Kuo A."/>
            <person name="Salamov A."/>
            <person name="Ahrendt S.R."/>
            <person name="Lau R."/>
            <person name="Bowen B.P."/>
            <person name="Lipzen A."/>
            <person name="Sullivan W."/>
            <person name="Andreopoulos W.B."/>
            <person name="Clum A."/>
            <person name="Lindquist E."/>
            <person name="Daum C."/>
            <person name="Northen T.R."/>
            <person name="Ramamoorthy G."/>
            <person name="Schmitz R.J."/>
            <person name="Gryganskyi A."/>
            <person name="Culley D."/>
            <person name="Magnuson J."/>
            <person name="James T.Y."/>
            <person name="O'Malley M.A."/>
            <person name="Stajich J.E."/>
            <person name="Spatafora J.W."/>
            <person name="Visel A."/>
            <person name="Grigoriev I.V."/>
        </authorList>
    </citation>
    <scope>NUCLEOTIDE SEQUENCE [LARGE SCALE GENOMIC DNA]</scope>
    <source>
        <strain evidence="2 3">NRRL Y-17943</strain>
    </source>
</reference>
<accession>A0A1Y1UKH1</accession>
<protein>
    <submittedName>
        <fullName evidence="2">Uncharacterized protein</fullName>
    </submittedName>
</protein>
<dbReference type="RefSeq" id="XP_021872470.1">
    <property type="nucleotide sequence ID" value="XM_022012591.1"/>
</dbReference>
<comment type="caution">
    <text evidence="2">The sequence shown here is derived from an EMBL/GenBank/DDBJ whole genome shotgun (WGS) entry which is preliminary data.</text>
</comment>